<comment type="catalytic activity">
    <reaction evidence="17">
        <text>(2E)-hexenoyl-CoA + NADPH + H(+) = hexanoyl-CoA + NADP(+)</text>
        <dbReference type="Rhea" id="RHEA:44956"/>
        <dbReference type="ChEBI" id="CHEBI:15378"/>
        <dbReference type="ChEBI" id="CHEBI:57783"/>
        <dbReference type="ChEBI" id="CHEBI:58349"/>
        <dbReference type="ChEBI" id="CHEBI:62077"/>
        <dbReference type="ChEBI" id="CHEBI:62620"/>
    </reaction>
    <physiologicalReaction direction="left-to-right" evidence="17">
        <dbReference type="Rhea" id="RHEA:44957"/>
    </physiologicalReaction>
</comment>
<dbReference type="EC" id="1.3.1.38" evidence="13"/>
<dbReference type="GO" id="GO:0006633">
    <property type="term" value="P:fatty acid biosynthetic process"/>
    <property type="evidence" value="ECO:0007669"/>
    <property type="project" value="UniProtKB-KW"/>
</dbReference>
<keyword evidence="10" id="KW-0275">Fatty acid biosynthesis</keyword>
<evidence type="ECO:0000256" key="12">
    <source>
        <dbReference type="ARBA" id="ARBA00038622"/>
    </source>
</evidence>
<dbReference type="PANTHER" id="PTHR24317:SF7">
    <property type="entry name" value="PEROXISOMAL TRANS-2-ENOYL-COA REDUCTASE"/>
    <property type="match status" value="1"/>
</dbReference>
<keyword evidence="7 21" id="KW-0560">Oxidoreductase</keyword>
<dbReference type="Pfam" id="PF13561">
    <property type="entry name" value="adh_short_C2"/>
    <property type="match status" value="1"/>
</dbReference>
<dbReference type="AlphaFoldDB" id="A0A645G7P2"/>
<evidence type="ECO:0000256" key="6">
    <source>
        <dbReference type="ARBA" id="ARBA00022857"/>
    </source>
</evidence>
<evidence type="ECO:0000313" key="21">
    <source>
        <dbReference type="EMBL" id="MPN21992.1"/>
    </source>
</evidence>
<evidence type="ECO:0000256" key="19">
    <source>
        <dbReference type="ARBA" id="ARBA00049386"/>
    </source>
</evidence>
<dbReference type="InterPro" id="IPR036291">
    <property type="entry name" value="NAD(P)-bd_dom_sf"/>
</dbReference>
<keyword evidence="6" id="KW-0521">NADP</keyword>
<comment type="function">
    <text evidence="11">Participates in chain elongation of fatty acids. Catalyzes the reduction of trans-2-enoyl-CoAs of varying chain lengths from 6:1 to 16:1, having maximum activity with 10:1 CoA. Has no 2,4-dienoyl-CoA reductase activity.</text>
</comment>
<evidence type="ECO:0000256" key="11">
    <source>
        <dbReference type="ARBA" id="ARBA00037124"/>
    </source>
</evidence>
<reference evidence="21" key="1">
    <citation type="submission" date="2019-08" db="EMBL/GenBank/DDBJ databases">
        <authorList>
            <person name="Kucharzyk K."/>
            <person name="Murdoch R.W."/>
            <person name="Higgins S."/>
            <person name="Loffler F."/>
        </authorList>
    </citation>
    <scope>NUCLEOTIDE SEQUENCE</scope>
</reference>
<dbReference type="Gene3D" id="3.40.50.720">
    <property type="entry name" value="NAD(P)-binding Rossmann-like Domain"/>
    <property type="match status" value="1"/>
</dbReference>
<evidence type="ECO:0000256" key="18">
    <source>
        <dbReference type="ARBA" id="ARBA00049251"/>
    </source>
</evidence>
<comment type="subunit">
    <text evidence="12">Interacts with PEX5, probably required to target it into peroxisomes.</text>
</comment>
<dbReference type="SUPFAM" id="SSF51735">
    <property type="entry name" value="NAD(P)-binding Rossmann-fold domains"/>
    <property type="match status" value="1"/>
</dbReference>
<comment type="subcellular location">
    <subcellularLocation>
        <location evidence="1">Peroxisome</location>
    </subcellularLocation>
</comment>
<evidence type="ECO:0000256" key="1">
    <source>
        <dbReference type="ARBA" id="ARBA00004275"/>
    </source>
</evidence>
<accession>A0A645G7P2</accession>
<evidence type="ECO:0000256" key="16">
    <source>
        <dbReference type="ARBA" id="ARBA00048686"/>
    </source>
</evidence>
<keyword evidence="3" id="KW-0444">Lipid biosynthesis</keyword>
<comment type="catalytic activity">
    <reaction evidence="15">
        <text>(2E)-dodecenoyl-CoA + NADPH + H(+) = dodecanoyl-CoA + NADP(+)</text>
        <dbReference type="Rhea" id="RHEA:44964"/>
        <dbReference type="ChEBI" id="CHEBI:15378"/>
        <dbReference type="ChEBI" id="CHEBI:57330"/>
        <dbReference type="ChEBI" id="CHEBI:57375"/>
        <dbReference type="ChEBI" id="CHEBI:57783"/>
        <dbReference type="ChEBI" id="CHEBI:58349"/>
    </reaction>
    <physiologicalReaction direction="left-to-right" evidence="15">
        <dbReference type="Rhea" id="RHEA:44965"/>
    </physiologicalReaction>
</comment>
<proteinExistence type="predicted"/>
<evidence type="ECO:0000256" key="10">
    <source>
        <dbReference type="ARBA" id="ARBA00023160"/>
    </source>
</evidence>
<organism evidence="21">
    <name type="scientific">bioreactor metagenome</name>
    <dbReference type="NCBI Taxonomy" id="1076179"/>
    <lineage>
        <taxon>unclassified sequences</taxon>
        <taxon>metagenomes</taxon>
        <taxon>ecological metagenomes</taxon>
    </lineage>
</organism>
<evidence type="ECO:0000256" key="15">
    <source>
        <dbReference type="ARBA" id="ARBA00047570"/>
    </source>
</evidence>
<dbReference type="GO" id="GO:0005777">
    <property type="term" value="C:peroxisome"/>
    <property type="evidence" value="ECO:0007669"/>
    <property type="project" value="UniProtKB-SubCell"/>
</dbReference>
<dbReference type="PANTHER" id="PTHR24317">
    <property type="entry name" value="PEROXISOMAL TRANS-2-ENOYL-COA REDUCTASE"/>
    <property type="match status" value="1"/>
</dbReference>
<evidence type="ECO:0000256" key="7">
    <source>
        <dbReference type="ARBA" id="ARBA00023002"/>
    </source>
</evidence>
<evidence type="ECO:0000256" key="14">
    <source>
        <dbReference type="ARBA" id="ARBA00041063"/>
    </source>
</evidence>
<evidence type="ECO:0000256" key="17">
    <source>
        <dbReference type="ARBA" id="ARBA00049108"/>
    </source>
</evidence>
<name>A0A645G7P2_9ZZZZ</name>
<evidence type="ECO:0000256" key="4">
    <source>
        <dbReference type="ARBA" id="ARBA00022553"/>
    </source>
</evidence>
<keyword evidence="9" id="KW-0576">Peroxisome</keyword>
<dbReference type="InterPro" id="IPR052388">
    <property type="entry name" value="Peroxisomal_t2-enoyl-CoA_red"/>
</dbReference>
<keyword evidence="5" id="KW-0276">Fatty acid metabolism</keyword>
<comment type="catalytic activity">
    <reaction evidence="16">
        <text>(2E)-tetradecenoyl-CoA + NADPH + H(+) = tetradecanoyl-CoA + NADP(+)</text>
        <dbReference type="Rhea" id="RHEA:44968"/>
        <dbReference type="ChEBI" id="CHEBI:15378"/>
        <dbReference type="ChEBI" id="CHEBI:57385"/>
        <dbReference type="ChEBI" id="CHEBI:57783"/>
        <dbReference type="ChEBI" id="CHEBI:58349"/>
        <dbReference type="ChEBI" id="CHEBI:61405"/>
    </reaction>
    <physiologicalReaction direction="left-to-right" evidence="16">
        <dbReference type="Rhea" id="RHEA:44969"/>
    </physiologicalReaction>
</comment>
<comment type="catalytic activity">
    <reaction evidence="18">
        <text>a (2E)-enoyl-CoA + NADPH + H(+) = a 2,3-saturated acyl-CoA + NADP(+)</text>
        <dbReference type="Rhea" id="RHEA:33763"/>
        <dbReference type="ChEBI" id="CHEBI:15378"/>
        <dbReference type="ChEBI" id="CHEBI:57783"/>
        <dbReference type="ChEBI" id="CHEBI:58349"/>
        <dbReference type="ChEBI" id="CHEBI:58856"/>
        <dbReference type="ChEBI" id="CHEBI:65111"/>
        <dbReference type="EC" id="1.3.1.38"/>
    </reaction>
    <physiologicalReaction direction="left-to-right" evidence="18">
        <dbReference type="Rhea" id="RHEA:33764"/>
    </physiologicalReaction>
</comment>
<gene>
    <name evidence="21" type="primary">fabG_128</name>
    <name evidence="21" type="ORF">SDC9_169375</name>
</gene>
<keyword evidence="8" id="KW-0443">Lipid metabolism</keyword>
<comment type="catalytic activity">
    <reaction evidence="19">
        <text>(2E)-decenoyl-CoA + NADPH + H(+) = decanoyl-CoA + NADP(+)</text>
        <dbReference type="Rhea" id="RHEA:44960"/>
        <dbReference type="ChEBI" id="CHEBI:15378"/>
        <dbReference type="ChEBI" id="CHEBI:57783"/>
        <dbReference type="ChEBI" id="CHEBI:58349"/>
        <dbReference type="ChEBI" id="CHEBI:61406"/>
        <dbReference type="ChEBI" id="CHEBI:61430"/>
    </reaction>
    <physiologicalReaction direction="left-to-right" evidence="19">
        <dbReference type="Rhea" id="RHEA:44961"/>
    </physiologicalReaction>
</comment>
<evidence type="ECO:0000256" key="5">
    <source>
        <dbReference type="ARBA" id="ARBA00022832"/>
    </source>
</evidence>
<evidence type="ECO:0000256" key="13">
    <source>
        <dbReference type="ARBA" id="ARBA00038849"/>
    </source>
</evidence>
<dbReference type="EMBL" id="VSSQ01070124">
    <property type="protein sequence ID" value="MPN21992.1"/>
    <property type="molecule type" value="Genomic_DNA"/>
</dbReference>
<evidence type="ECO:0000256" key="20">
    <source>
        <dbReference type="ARBA" id="ARBA00049559"/>
    </source>
</evidence>
<comment type="pathway">
    <text evidence="2">Lipid metabolism.</text>
</comment>
<evidence type="ECO:0000256" key="9">
    <source>
        <dbReference type="ARBA" id="ARBA00023140"/>
    </source>
</evidence>
<protein>
    <recommendedName>
        <fullName evidence="14">Peroxisomal trans-2-enoyl-CoA reductase</fullName>
        <ecNumber evidence="13">1.3.1.38</ecNumber>
    </recommendedName>
</protein>
<comment type="caution">
    <text evidence="21">The sequence shown here is derived from an EMBL/GenBank/DDBJ whole genome shotgun (WGS) entry which is preliminary data.</text>
</comment>
<evidence type="ECO:0000256" key="8">
    <source>
        <dbReference type="ARBA" id="ARBA00023098"/>
    </source>
</evidence>
<evidence type="ECO:0000256" key="2">
    <source>
        <dbReference type="ARBA" id="ARBA00005189"/>
    </source>
</evidence>
<dbReference type="GO" id="GO:0019166">
    <property type="term" value="F:trans-2-enoyl-CoA reductase (NADPH) activity"/>
    <property type="evidence" value="ECO:0007669"/>
    <property type="project" value="UniProtKB-EC"/>
</dbReference>
<comment type="catalytic activity">
    <reaction evidence="20">
        <text>(2E)-octenoyl-CoA + NADPH + H(+) = octanoyl-CoA + NADP(+)</text>
        <dbReference type="Rhea" id="RHEA:44952"/>
        <dbReference type="ChEBI" id="CHEBI:15378"/>
        <dbReference type="ChEBI" id="CHEBI:57386"/>
        <dbReference type="ChEBI" id="CHEBI:57783"/>
        <dbReference type="ChEBI" id="CHEBI:58349"/>
        <dbReference type="ChEBI" id="CHEBI:62242"/>
    </reaction>
    <physiologicalReaction direction="left-to-right" evidence="20">
        <dbReference type="Rhea" id="RHEA:44953"/>
    </physiologicalReaction>
</comment>
<dbReference type="GO" id="GO:0033306">
    <property type="term" value="P:phytol metabolic process"/>
    <property type="evidence" value="ECO:0007669"/>
    <property type="project" value="TreeGrafter"/>
</dbReference>
<keyword evidence="4" id="KW-0597">Phosphoprotein</keyword>
<dbReference type="InterPro" id="IPR002347">
    <property type="entry name" value="SDR_fam"/>
</dbReference>
<sequence length="57" mass="6037">MTAKMPEKAIDRMLSTIPMRRGGTVDEVASVICFLASDDASFINGQTIAINGGSYNA</sequence>
<evidence type="ECO:0000256" key="3">
    <source>
        <dbReference type="ARBA" id="ARBA00022516"/>
    </source>
</evidence>